<protein>
    <submittedName>
        <fullName evidence="2">Conserved domain protein</fullName>
    </submittedName>
</protein>
<name>R7GAM5_9FIRM</name>
<sequence length="177" mass="21333">MHDLDFNFWNILLSIISLTISLVTAFNVFWKQRRNISFKIEEISFTDFIDNDRGFLSIQMFFINHSQNPISINYIELYDKHGNKYTCRLIPSFVEHRFNKMIDTNSFYERFIESAHFPIRLDSLDAKMEYVYFDLPQNFEIVNCIIYTNRGNPIPFQEIILPIKDCDHYRDGNRYNK</sequence>
<evidence type="ECO:0000256" key="1">
    <source>
        <dbReference type="SAM" id="Phobius"/>
    </source>
</evidence>
<keyword evidence="1" id="KW-0812">Transmembrane</keyword>
<feature type="transmembrane region" description="Helical" evidence="1">
    <location>
        <begin position="6"/>
        <end position="30"/>
    </location>
</feature>
<dbReference type="AlphaFoldDB" id="R7GAM5"/>
<comment type="caution">
    <text evidence="2">The sequence shown here is derived from an EMBL/GenBank/DDBJ whole genome shotgun (WGS) entry which is preliminary data.</text>
</comment>
<dbReference type="EMBL" id="CBIN010000185">
    <property type="protein sequence ID" value="CDE23022.1"/>
    <property type="molecule type" value="Genomic_DNA"/>
</dbReference>
<reference evidence="2" key="1">
    <citation type="submission" date="2012-11" db="EMBL/GenBank/DDBJ databases">
        <title>Dependencies among metagenomic species, viruses, plasmids and units of genetic variation.</title>
        <authorList>
            <person name="Nielsen H.B."/>
            <person name="Almeida M."/>
            <person name="Juncker A.S."/>
            <person name="Rasmussen S."/>
            <person name="Li J."/>
            <person name="Sunagawa S."/>
            <person name="Plichta D."/>
            <person name="Gautier L."/>
            <person name="Le Chatelier E."/>
            <person name="Peletier E."/>
            <person name="Bonde I."/>
            <person name="Nielsen T."/>
            <person name="Manichanh C."/>
            <person name="Arumugam M."/>
            <person name="Batto J."/>
            <person name="Santos M.B.Q.D."/>
            <person name="Blom N."/>
            <person name="Borruel N."/>
            <person name="Burgdorf K.S."/>
            <person name="Boumezbeur F."/>
            <person name="Casellas F."/>
            <person name="Dore J."/>
            <person name="Guarner F."/>
            <person name="Hansen T."/>
            <person name="Hildebrand F."/>
            <person name="Kaas R.S."/>
            <person name="Kennedy S."/>
            <person name="Kristiansen K."/>
            <person name="Kultima J.R."/>
            <person name="Leonard P."/>
            <person name="Levenez F."/>
            <person name="Lund O."/>
            <person name="Moumen B."/>
            <person name="Le Paslier D."/>
            <person name="Pons N."/>
            <person name="Pedersen O."/>
            <person name="Prifti E."/>
            <person name="Qin J."/>
            <person name="Raes J."/>
            <person name="Tap J."/>
            <person name="Tims S."/>
            <person name="Ussery D.W."/>
            <person name="Yamada T."/>
            <person name="MetaHit consortium"/>
            <person name="Renault P."/>
            <person name="Sicheritz-Ponten T."/>
            <person name="Bork P."/>
            <person name="Wang J."/>
            <person name="Brunak S."/>
            <person name="Ehrlich S.D."/>
        </authorList>
    </citation>
    <scope>NUCLEOTIDE SEQUENCE [LARGE SCALE GENOMIC DNA]</scope>
</reference>
<keyword evidence="1" id="KW-1133">Transmembrane helix</keyword>
<evidence type="ECO:0000313" key="2">
    <source>
        <dbReference type="EMBL" id="CDE23022.1"/>
    </source>
</evidence>
<proteinExistence type="predicted"/>
<evidence type="ECO:0000313" key="3">
    <source>
        <dbReference type="Proteomes" id="UP000018093"/>
    </source>
</evidence>
<gene>
    <name evidence="2" type="ORF">BN631_01492</name>
</gene>
<organism evidence="2 3">
    <name type="scientific">Amedibacillus dolichus CAG:375</name>
    <dbReference type="NCBI Taxonomy" id="1263076"/>
    <lineage>
        <taxon>Bacteria</taxon>
        <taxon>Bacillati</taxon>
        <taxon>Bacillota</taxon>
        <taxon>Erysipelotrichia</taxon>
        <taxon>Erysipelotrichales</taxon>
        <taxon>Erysipelotrichaceae</taxon>
        <taxon>Amedibacillus</taxon>
    </lineage>
</organism>
<accession>R7GAM5</accession>
<keyword evidence="1" id="KW-0472">Membrane</keyword>
<dbReference type="Proteomes" id="UP000018093">
    <property type="component" value="Unassembled WGS sequence"/>
</dbReference>